<organism evidence="8 9">
    <name type="scientific">Corynebacterium meridianum</name>
    <dbReference type="NCBI Taxonomy" id="2765363"/>
    <lineage>
        <taxon>Bacteria</taxon>
        <taxon>Bacillati</taxon>
        <taxon>Actinomycetota</taxon>
        <taxon>Actinomycetes</taxon>
        <taxon>Mycobacteriales</taxon>
        <taxon>Corynebacteriaceae</taxon>
        <taxon>Corynebacterium</taxon>
    </lineage>
</organism>
<evidence type="ECO:0000313" key="9">
    <source>
        <dbReference type="Proteomes" id="UP000645966"/>
    </source>
</evidence>
<evidence type="ECO:0000256" key="4">
    <source>
        <dbReference type="PROSITE-ProRule" id="PRU01024"/>
    </source>
</evidence>
<dbReference type="PANTHER" id="PTHR11061:SF30">
    <property type="entry name" value="TRNA (URACIL(54)-C(5))-METHYLTRANSFERASE"/>
    <property type="match status" value="1"/>
</dbReference>
<feature type="active site" evidence="5">
    <location>
        <position position="417"/>
    </location>
</feature>
<dbReference type="AlphaFoldDB" id="A0A934HY15"/>
<keyword evidence="2 4" id="KW-0808">Transferase</keyword>
<gene>
    <name evidence="8" type="ORF">JDV75_04610</name>
</gene>
<feature type="binding site" evidence="4">
    <location>
        <position position="349"/>
    </location>
    <ligand>
        <name>S-adenosyl-L-methionine</name>
        <dbReference type="ChEBI" id="CHEBI:59789"/>
    </ligand>
</feature>
<accession>A0A934HY15</accession>
<feature type="domain" description="TRAM" evidence="7">
    <location>
        <begin position="40"/>
        <end position="99"/>
    </location>
</feature>
<feature type="region of interest" description="Disordered" evidence="6">
    <location>
        <begin position="1"/>
        <end position="44"/>
    </location>
</feature>
<dbReference type="Pfam" id="PF01938">
    <property type="entry name" value="TRAM"/>
    <property type="match status" value="1"/>
</dbReference>
<evidence type="ECO:0000256" key="6">
    <source>
        <dbReference type="SAM" id="MobiDB-lite"/>
    </source>
</evidence>
<keyword evidence="9" id="KW-1185">Reference proteome</keyword>
<keyword evidence="3 4" id="KW-0949">S-adenosyl-L-methionine</keyword>
<dbReference type="Pfam" id="PF05958">
    <property type="entry name" value="tRNA_U5-meth_tr"/>
    <property type="match status" value="1"/>
</dbReference>
<feature type="active site" description="Nucleophile" evidence="4">
    <location>
        <position position="417"/>
    </location>
</feature>
<dbReference type="PROSITE" id="PS51687">
    <property type="entry name" value="SAM_MT_RNA_M5U"/>
    <property type="match status" value="1"/>
</dbReference>
<dbReference type="PROSITE" id="PS50926">
    <property type="entry name" value="TRAM"/>
    <property type="match status" value="1"/>
</dbReference>
<evidence type="ECO:0000256" key="2">
    <source>
        <dbReference type="ARBA" id="ARBA00022679"/>
    </source>
</evidence>
<dbReference type="GO" id="GO:0070475">
    <property type="term" value="P:rRNA base methylation"/>
    <property type="evidence" value="ECO:0007669"/>
    <property type="project" value="TreeGrafter"/>
</dbReference>
<evidence type="ECO:0000259" key="7">
    <source>
        <dbReference type="PROSITE" id="PS50926"/>
    </source>
</evidence>
<dbReference type="GO" id="GO:0070041">
    <property type="term" value="F:rRNA (uridine-C5-)-methyltransferase activity"/>
    <property type="evidence" value="ECO:0007669"/>
    <property type="project" value="TreeGrafter"/>
</dbReference>
<dbReference type="InterPro" id="IPR012340">
    <property type="entry name" value="NA-bd_OB-fold"/>
</dbReference>
<dbReference type="SUPFAM" id="SSF53335">
    <property type="entry name" value="S-adenosyl-L-methionine-dependent methyltransferases"/>
    <property type="match status" value="1"/>
</dbReference>
<reference evidence="8" key="1">
    <citation type="submission" date="2020-12" db="EMBL/GenBank/DDBJ databases">
        <title>Genome public.</title>
        <authorList>
            <person name="Sun Q."/>
        </authorList>
    </citation>
    <scope>NUCLEOTIDE SEQUENCE</scope>
    <source>
        <strain evidence="8">CCM 8863</strain>
    </source>
</reference>
<dbReference type="InterPro" id="IPR029063">
    <property type="entry name" value="SAM-dependent_MTases_sf"/>
</dbReference>
<proteinExistence type="inferred from homology"/>
<dbReference type="Proteomes" id="UP000645966">
    <property type="component" value="Unassembled WGS sequence"/>
</dbReference>
<dbReference type="PANTHER" id="PTHR11061">
    <property type="entry name" value="RNA M5U METHYLTRANSFERASE"/>
    <property type="match status" value="1"/>
</dbReference>
<evidence type="ECO:0000256" key="5">
    <source>
        <dbReference type="PROSITE-ProRule" id="PRU10015"/>
    </source>
</evidence>
<feature type="binding site" evidence="4">
    <location>
        <position position="390"/>
    </location>
    <ligand>
        <name>S-adenosyl-L-methionine</name>
        <dbReference type="ChEBI" id="CHEBI:59789"/>
    </ligand>
</feature>
<keyword evidence="1 4" id="KW-0489">Methyltransferase</keyword>
<comment type="similarity">
    <text evidence="4">Belongs to the class I-like SAM-binding methyltransferase superfamily. RNA M5U methyltransferase family.</text>
</comment>
<dbReference type="EMBL" id="JAEIOS010000011">
    <property type="protein sequence ID" value="MBI8989038.1"/>
    <property type="molecule type" value="Genomic_DNA"/>
</dbReference>
<dbReference type="InterPro" id="IPR002792">
    <property type="entry name" value="TRAM_dom"/>
</dbReference>
<dbReference type="Gene3D" id="2.40.50.140">
    <property type="entry name" value="Nucleic acid-binding proteins"/>
    <property type="match status" value="1"/>
</dbReference>
<dbReference type="Gene3D" id="3.40.50.150">
    <property type="entry name" value="Vaccinia Virus protein VP39"/>
    <property type="match status" value="1"/>
</dbReference>
<protein>
    <submittedName>
        <fullName evidence="8">Class I SAM-dependent RNA methyltransferase</fullName>
    </submittedName>
</protein>
<name>A0A934HY15_9CORY</name>
<evidence type="ECO:0000256" key="3">
    <source>
        <dbReference type="ARBA" id="ARBA00022691"/>
    </source>
</evidence>
<dbReference type="SUPFAM" id="SSF50249">
    <property type="entry name" value="Nucleic acid-binding proteins"/>
    <property type="match status" value="1"/>
</dbReference>
<sequence>MSRPRPTPPHSQPLNRLEPIGSTVTENYSPDSSREAGQSTVGVGDRVTVSVDRPAHGGEGIAQLQDGRIVFVRGGLPGDVLRVEIIKVKKRFTAARIIDVVQSSQHRVEQRCPAAARGAGCCDYGHVDPASEDELKRAVLLDQLRRIGHIGTGDDLPAVAGIPLQPVTGWRTRVRLGVDATGHAGTRIAGSHDLISIPCMQALPGMLDGIVGPGSGRFTPGAELIVAVDSTGDRHVVESRRAARGRRTEAIRRTLEGSGICTEAVGGHTYHLPATAFWQAHQKAPETFTATVRSWLTEALDQATDTESPDSGAPVGWDLYGGAGLFAPTLLDVLRETTGGADASVISVEQSRMAAECGRAALSDLPVEFRTGEVAAEVPQLPAPRAVVLDPPRTGAGTETVSAIAAAHPAAVVHVGCDPATFARDIAAWYSSGYHLSRLAVAGAFPGTHHLEAFGLLVPDAR</sequence>
<dbReference type="InterPro" id="IPR030390">
    <property type="entry name" value="MeTrfase_TrmA_AS"/>
</dbReference>
<feature type="binding site" evidence="4">
    <location>
        <position position="320"/>
    </location>
    <ligand>
        <name>S-adenosyl-L-methionine</name>
        <dbReference type="ChEBI" id="CHEBI:59789"/>
    </ligand>
</feature>
<feature type="binding site" evidence="4">
    <location>
        <position position="279"/>
    </location>
    <ligand>
        <name>S-adenosyl-L-methionine</name>
        <dbReference type="ChEBI" id="CHEBI:59789"/>
    </ligand>
</feature>
<evidence type="ECO:0000313" key="8">
    <source>
        <dbReference type="EMBL" id="MBI8989038.1"/>
    </source>
</evidence>
<evidence type="ECO:0000256" key="1">
    <source>
        <dbReference type="ARBA" id="ARBA00022603"/>
    </source>
</evidence>
<feature type="compositionally biased region" description="Pro residues" evidence="6">
    <location>
        <begin position="1"/>
        <end position="11"/>
    </location>
</feature>
<dbReference type="InterPro" id="IPR010280">
    <property type="entry name" value="U5_MeTrfase_fam"/>
</dbReference>
<feature type="compositionally biased region" description="Polar residues" evidence="6">
    <location>
        <begin position="22"/>
        <end position="41"/>
    </location>
</feature>
<dbReference type="PROSITE" id="PS01230">
    <property type="entry name" value="TRMA_1"/>
    <property type="match status" value="1"/>
</dbReference>
<comment type="caution">
    <text evidence="8">The sequence shown here is derived from an EMBL/GenBank/DDBJ whole genome shotgun (WGS) entry which is preliminary data.</text>
</comment>